<gene>
    <name evidence="2" type="ORF">LIP_0694</name>
</gene>
<dbReference type="SUPFAM" id="SSF53335">
    <property type="entry name" value="S-adenosyl-L-methionine-dependent methyltransferases"/>
    <property type="match status" value="1"/>
</dbReference>
<dbReference type="GO" id="GO:0032259">
    <property type="term" value="P:methylation"/>
    <property type="evidence" value="ECO:0007669"/>
    <property type="project" value="UniProtKB-KW"/>
</dbReference>
<dbReference type="PATRIC" id="fig|1555112.3.peg.724"/>
<dbReference type="Gene3D" id="3.40.50.150">
    <property type="entry name" value="Vaccinia Virus protein VP39"/>
    <property type="match status" value="1"/>
</dbReference>
<name>A0A0K2SHF6_LIMPI</name>
<evidence type="ECO:0000259" key="1">
    <source>
        <dbReference type="Pfam" id="PF08241"/>
    </source>
</evidence>
<sequence length="185" mass="20120">MEAVRSLLPPGEGVEVGVGSGRFAGPLGIRRGVEPSARMRGLARRRGIDAVAGVAEHLPFADRSVDFVLMVTTICFVDDPARAVAEAYRVLRPGGRLLVGFVDRESPLGRRYEAHKAGHPFYSVATFFSAREVEELLRAAGLESVEFRQTLFSELDELTGPEPTLDGHGQGSFVVVSGRRPYDRP</sequence>
<accession>A0A0K2SHF6</accession>
<dbReference type="Pfam" id="PF08241">
    <property type="entry name" value="Methyltransf_11"/>
    <property type="match status" value="1"/>
</dbReference>
<dbReference type="GO" id="GO:0008757">
    <property type="term" value="F:S-adenosylmethionine-dependent methyltransferase activity"/>
    <property type="evidence" value="ECO:0007669"/>
    <property type="project" value="InterPro"/>
</dbReference>
<dbReference type="InterPro" id="IPR013216">
    <property type="entry name" value="Methyltransf_11"/>
</dbReference>
<organism evidence="2 3">
    <name type="scientific">Limnochorda pilosa</name>
    <dbReference type="NCBI Taxonomy" id="1555112"/>
    <lineage>
        <taxon>Bacteria</taxon>
        <taxon>Bacillati</taxon>
        <taxon>Bacillota</taxon>
        <taxon>Limnochordia</taxon>
        <taxon>Limnochordales</taxon>
        <taxon>Limnochordaceae</taxon>
        <taxon>Limnochorda</taxon>
    </lineage>
</organism>
<evidence type="ECO:0000313" key="3">
    <source>
        <dbReference type="Proteomes" id="UP000065807"/>
    </source>
</evidence>
<reference evidence="3" key="1">
    <citation type="submission" date="2015-07" db="EMBL/GenBank/DDBJ databases">
        <title>Complete genome sequence and phylogenetic analysis of Limnochorda pilosa.</title>
        <authorList>
            <person name="Watanabe M."/>
            <person name="Kojima H."/>
            <person name="Fukui M."/>
        </authorList>
    </citation>
    <scope>NUCLEOTIDE SEQUENCE [LARGE SCALE GENOMIC DNA]</scope>
    <source>
        <strain evidence="3">HC45</strain>
    </source>
</reference>
<reference evidence="3" key="2">
    <citation type="journal article" date="2016" name="Int. J. Syst. Evol. Microbiol.">
        <title>Complete genome sequence and cell structure of Limnochorda pilosa, a Gram-negative spore-former within the phylum Firmicutes.</title>
        <authorList>
            <person name="Watanabe M."/>
            <person name="Kojima H."/>
            <person name="Fukui M."/>
        </authorList>
    </citation>
    <scope>NUCLEOTIDE SEQUENCE [LARGE SCALE GENOMIC DNA]</scope>
    <source>
        <strain evidence="3">HC45</strain>
    </source>
</reference>
<dbReference type="CDD" id="cd02440">
    <property type="entry name" value="AdoMet_MTases"/>
    <property type="match status" value="1"/>
</dbReference>
<dbReference type="STRING" id="1555112.LIP_0694"/>
<protein>
    <submittedName>
        <fullName evidence="2">Type 11 methyltransferase</fullName>
    </submittedName>
</protein>
<dbReference type="InterPro" id="IPR029063">
    <property type="entry name" value="SAM-dependent_MTases_sf"/>
</dbReference>
<dbReference type="PANTHER" id="PTHR42912:SF80">
    <property type="entry name" value="METHYLTRANSFERASE DOMAIN-CONTAINING PROTEIN"/>
    <property type="match status" value="1"/>
</dbReference>
<dbReference type="EMBL" id="AP014924">
    <property type="protein sequence ID" value="BAS26551.1"/>
    <property type="molecule type" value="Genomic_DNA"/>
</dbReference>
<dbReference type="AlphaFoldDB" id="A0A0K2SHF6"/>
<dbReference type="Proteomes" id="UP000065807">
    <property type="component" value="Chromosome"/>
</dbReference>
<keyword evidence="2" id="KW-0808">Transferase</keyword>
<dbReference type="KEGG" id="lpil:LIP_0694"/>
<dbReference type="PANTHER" id="PTHR42912">
    <property type="entry name" value="METHYLTRANSFERASE"/>
    <property type="match status" value="1"/>
</dbReference>
<dbReference type="InterPro" id="IPR050508">
    <property type="entry name" value="Methyltransf_Superfamily"/>
</dbReference>
<proteinExistence type="predicted"/>
<keyword evidence="3" id="KW-1185">Reference proteome</keyword>
<keyword evidence="2" id="KW-0489">Methyltransferase</keyword>
<feature type="domain" description="Methyltransferase type 11" evidence="1">
    <location>
        <begin position="14"/>
        <end position="99"/>
    </location>
</feature>
<evidence type="ECO:0000313" key="2">
    <source>
        <dbReference type="EMBL" id="BAS26551.1"/>
    </source>
</evidence>